<dbReference type="PROSITE" id="PS50949">
    <property type="entry name" value="HTH_GNTR"/>
    <property type="match status" value="1"/>
</dbReference>
<sequence>MPNSPLLTALRPVPSTPDLVEQVYRRLQDAMASGQLAPGQRVTQEELAKQLVVSRQPVLQALRLLKKDGLLLDAPGRGLLVAPLDVQRIGQVYDVRQALDGLAVRLAAERRAPLPEALFRKGREAFASGDIAAMIDADMAFHMAVYEASGNPLIADSAALHWQHLRRAMGVVLQSHTILDTVWDEHEAIANAIAQGQAETALALVHQHSQRARENLTARLNQWLHPTPPPAPHNDPETP</sequence>
<dbReference type="InterPro" id="IPR000524">
    <property type="entry name" value="Tscrpt_reg_HTH_GntR"/>
</dbReference>
<protein>
    <submittedName>
        <fullName evidence="5">GntR family transcriptional regulator</fullName>
    </submittedName>
</protein>
<dbReference type="PANTHER" id="PTHR43537">
    <property type="entry name" value="TRANSCRIPTIONAL REGULATOR, GNTR FAMILY"/>
    <property type="match status" value="1"/>
</dbReference>
<evidence type="ECO:0000259" key="4">
    <source>
        <dbReference type="PROSITE" id="PS50949"/>
    </source>
</evidence>
<dbReference type="EMBL" id="JAQSIO010000004">
    <property type="protein sequence ID" value="MDD0815644.1"/>
    <property type="molecule type" value="Genomic_DNA"/>
</dbReference>
<evidence type="ECO:0000313" key="6">
    <source>
        <dbReference type="Proteomes" id="UP001528672"/>
    </source>
</evidence>
<dbReference type="InterPro" id="IPR011711">
    <property type="entry name" value="GntR_C"/>
</dbReference>
<dbReference type="PANTHER" id="PTHR43537:SF45">
    <property type="entry name" value="GNTR FAMILY REGULATORY PROTEIN"/>
    <property type="match status" value="1"/>
</dbReference>
<name>A0ABT5MI34_9BURK</name>
<proteinExistence type="predicted"/>
<keyword evidence="3" id="KW-0804">Transcription</keyword>
<dbReference type="Gene3D" id="1.10.10.10">
    <property type="entry name" value="Winged helix-like DNA-binding domain superfamily/Winged helix DNA-binding domain"/>
    <property type="match status" value="1"/>
</dbReference>
<dbReference type="Gene3D" id="1.20.120.530">
    <property type="entry name" value="GntR ligand-binding domain-like"/>
    <property type="match status" value="1"/>
</dbReference>
<keyword evidence="2" id="KW-0238">DNA-binding</keyword>
<accession>A0ABT5MI34</accession>
<evidence type="ECO:0000313" key="5">
    <source>
        <dbReference type="EMBL" id="MDD0815644.1"/>
    </source>
</evidence>
<reference evidence="5 6" key="1">
    <citation type="submission" date="2023-02" db="EMBL/GenBank/DDBJ databases">
        <title>Bacterial whole genome sequence for Curvibacter sp. HBC28.</title>
        <authorList>
            <person name="Le V."/>
            <person name="Ko S.-R."/>
            <person name="Ahn C.-Y."/>
            <person name="Oh H.-M."/>
        </authorList>
    </citation>
    <scope>NUCLEOTIDE SEQUENCE [LARGE SCALE GENOMIC DNA]</scope>
    <source>
        <strain evidence="5 6">HBC28</strain>
    </source>
</reference>
<feature type="domain" description="HTH gntR-type" evidence="4">
    <location>
        <begin position="17"/>
        <end position="84"/>
    </location>
</feature>
<dbReference type="SUPFAM" id="SSF48008">
    <property type="entry name" value="GntR ligand-binding domain-like"/>
    <property type="match status" value="1"/>
</dbReference>
<evidence type="ECO:0000256" key="1">
    <source>
        <dbReference type="ARBA" id="ARBA00023015"/>
    </source>
</evidence>
<keyword evidence="6" id="KW-1185">Reference proteome</keyword>
<gene>
    <name evidence="5" type="ORF">PSQ39_13485</name>
</gene>
<dbReference type="SMART" id="SM00345">
    <property type="entry name" value="HTH_GNTR"/>
    <property type="match status" value="1"/>
</dbReference>
<evidence type="ECO:0000256" key="2">
    <source>
        <dbReference type="ARBA" id="ARBA00023125"/>
    </source>
</evidence>
<organism evidence="5 6">
    <name type="scientific">Curvibacter microcysteis</name>
    <dbReference type="NCBI Taxonomy" id="3026419"/>
    <lineage>
        <taxon>Bacteria</taxon>
        <taxon>Pseudomonadati</taxon>
        <taxon>Pseudomonadota</taxon>
        <taxon>Betaproteobacteria</taxon>
        <taxon>Burkholderiales</taxon>
        <taxon>Comamonadaceae</taxon>
        <taxon>Curvibacter</taxon>
    </lineage>
</organism>
<evidence type="ECO:0000256" key="3">
    <source>
        <dbReference type="ARBA" id="ARBA00023163"/>
    </source>
</evidence>
<keyword evidence="1" id="KW-0805">Transcription regulation</keyword>
<dbReference type="Pfam" id="PF07729">
    <property type="entry name" value="FCD"/>
    <property type="match status" value="1"/>
</dbReference>
<dbReference type="InterPro" id="IPR036388">
    <property type="entry name" value="WH-like_DNA-bd_sf"/>
</dbReference>
<dbReference type="InterPro" id="IPR008920">
    <property type="entry name" value="TF_FadR/GntR_C"/>
</dbReference>
<dbReference type="Proteomes" id="UP001528672">
    <property type="component" value="Unassembled WGS sequence"/>
</dbReference>
<dbReference type="SUPFAM" id="SSF46785">
    <property type="entry name" value="Winged helix' DNA-binding domain"/>
    <property type="match status" value="1"/>
</dbReference>
<dbReference type="Pfam" id="PF00392">
    <property type="entry name" value="GntR"/>
    <property type="match status" value="1"/>
</dbReference>
<dbReference type="SMART" id="SM00895">
    <property type="entry name" value="FCD"/>
    <property type="match status" value="1"/>
</dbReference>
<dbReference type="InterPro" id="IPR036390">
    <property type="entry name" value="WH_DNA-bd_sf"/>
</dbReference>
<comment type="caution">
    <text evidence="5">The sequence shown here is derived from an EMBL/GenBank/DDBJ whole genome shotgun (WGS) entry which is preliminary data.</text>
</comment>